<reference evidence="3 6" key="3">
    <citation type="submission" date="2020-10" db="EMBL/GenBank/DDBJ databases">
        <title>Ca. Dormibacterota MAGs.</title>
        <authorList>
            <person name="Montgomery K."/>
        </authorList>
    </citation>
    <scope>NUCLEOTIDE SEQUENCE [LARGE SCALE GENOMIC DNA]</scope>
    <source>
        <strain evidence="3">SC8812_S17_18</strain>
    </source>
</reference>
<feature type="compositionally biased region" description="Gly residues" evidence="1">
    <location>
        <begin position="145"/>
        <end position="154"/>
    </location>
</feature>
<comment type="caution">
    <text evidence="4">The sequence shown here is derived from an EMBL/GenBank/DDBJ whole genome shotgun (WGS) entry which is preliminary data.</text>
</comment>
<evidence type="ECO:0000313" key="3">
    <source>
        <dbReference type="EMBL" id="MBJ7593658.1"/>
    </source>
</evidence>
<reference evidence="4 5" key="1">
    <citation type="journal article" date="2017" name="Nature">
        <title>Atmospheric trace gases support primary production in Antarctic desert surface soil.</title>
        <authorList>
            <person name="Ji M."/>
            <person name="Greening C."/>
            <person name="Vanwonterghem I."/>
            <person name="Carere C.R."/>
            <person name="Bay S.K."/>
            <person name="Steen J.A."/>
            <person name="Montgomery K."/>
            <person name="Lines T."/>
            <person name="Beardall J."/>
            <person name="van Dorst J."/>
            <person name="Snape I."/>
            <person name="Stott M.B."/>
            <person name="Hugenholtz P."/>
            <person name="Ferrari B.C."/>
        </authorList>
    </citation>
    <scope>NUCLEOTIDE SEQUENCE [LARGE SCALE GENOMIC DNA]</scope>
    <source>
        <strain evidence="4">RRmetagenome_bin12</strain>
    </source>
</reference>
<evidence type="ECO:0000256" key="1">
    <source>
        <dbReference type="SAM" id="MobiDB-lite"/>
    </source>
</evidence>
<feature type="transmembrane region" description="Helical" evidence="2">
    <location>
        <begin position="74"/>
        <end position="99"/>
    </location>
</feature>
<dbReference type="AlphaFoldDB" id="A0A2W5ZJK6"/>
<dbReference type="EMBL" id="JAEKNS010000032">
    <property type="protein sequence ID" value="MBJ7593658.1"/>
    <property type="molecule type" value="Genomic_DNA"/>
</dbReference>
<evidence type="ECO:0000256" key="2">
    <source>
        <dbReference type="SAM" id="Phobius"/>
    </source>
</evidence>
<gene>
    <name evidence="4" type="ORF">DLM65_02805</name>
    <name evidence="3" type="ORF">JF886_02155</name>
</gene>
<feature type="transmembrane region" description="Helical" evidence="2">
    <location>
        <begin position="111"/>
        <end position="130"/>
    </location>
</feature>
<keyword evidence="2" id="KW-0812">Transmembrane</keyword>
<keyword evidence="2" id="KW-1133">Transmembrane helix</keyword>
<proteinExistence type="predicted"/>
<accession>A0A2W5ZJK6</accession>
<dbReference type="EMBL" id="QHBU01000047">
    <property type="protein sequence ID" value="PZR83026.1"/>
    <property type="molecule type" value="Genomic_DNA"/>
</dbReference>
<accession>A0A934N4A5</accession>
<reference evidence="4" key="2">
    <citation type="submission" date="2018-05" db="EMBL/GenBank/DDBJ databases">
        <authorList>
            <person name="Ferrari B."/>
        </authorList>
    </citation>
    <scope>NUCLEOTIDE SEQUENCE</scope>
    <source>
        <strain evidence="4">RRmetagenome_bin12</strain>
    </source>
</reference>
<evidence type="ECO:0000313" key="5">
    <source>
        <dbReference type="Proteomes" id="UP000248724"/>
    </source>
</evidence>
<feature type="region of interest" description="Disordered" evidence="1">
    <location>
        <begin position="141"/>
        <end position="162"/>
    </location>
</feature>
<evidence type="ECO:0000313" key="6">
    <source>
        <dbReference type="Proteomes" id="UP000606991"/>
    </source>
</evidence>
<organism evidence="4 5">
    <name type="scientific">Candidatus Aeolococcus gillhamiae</name>
    <dbReference type="NCBI Taxonomy" id="3127015"/>
    <lineage>
        <taxon>Bacteria</taxon>
        <taxon>Bacillati</taxon>
        <taxon>Candidatus Dormiibacterota</taxon>
        <taxon>Candidatus Dormibacteria</taxon>
        <taxon>Candidatus Aeolococcales</taxon>
        <taxon>Candidatus Aeolococcaceae</taxon>
        <taxon>Candidatus Aeolococcus</taxon>
    </lineage>
</organism>
<dbReference type="Proteomes" id="UP000606991">
    <property type="component" value="Unassembled WGS sequence"/>
</dbReference>
<feature type="transmembrane region" description="Helical" evidence="2">
    <location>
        <begin position="40"/>
        <end position="62"/>
    </location>
</feature>
<evidence type="ECO:0000313" key="4">
    <source>
        <dbReference type="EMBL" id="PZR83026.1"/>
    </source>
</evidence>
<dbReference type="Proteomes" id="UP000248724">
    <property type="component" value="Unassembled WGS sequence"/>
</dbReference>
<keyword evidence="2" id="KW-0472">Membrane</keyword>
<name>A0A2W5ZJK6_9BACT</name>
<protein>
    <submittedName>
        <fullName evidence="4">Uncharacterized protein</fullName>
    </submittedName>
</protein>
<sequence>MIVALIAVFLPWYSASFNCTGATSFGCGAFNTSVGALSGWAGWLFFIAVLVGLALFVLRTFVPTVQLPTMPQPDAVLFLILGIFLAVMAVLYLVTYGGASGSGPGYSVGPSFGLFIGLIAGIIVAVGGFLKRSEPQAVTSAYGAPGTGPTYGGGTPPPPPTA</sequence>